<accession>A0AAD5WDG9</accession>
<evidence type="ECO:0000313" key="1">
    <source>
        <dbReference type="EMBL" id="KAJ1366440.1"/>
    </source>
</evidence>
<sequence length="71" mass="7542">MDTAPAMGGWTTDVKTGTLLPFDETSTGARARLPIISRLLRAAHARCLAAGCATDKYLRQADGASLGKHER</sequence>
<organism evidence="1 2">
    <name type="scientific">Parelaphostrongylus tenuis</name>
    <name type="common">Meningeal worm</name>
    <dbReference type="NCBI Taxonomy" id="148309"/>
    <lineage>
        <taxon>Eukaryota</taxon>
        <taxon>Metazoa</taxon>
        <taxon>Ecdysozoa</taxon>
        <taxon>Nematoda</taxon>
        <taxon>Chromadorea</taxon>
        <taxon>Rhabditida</taxon>
        <taxon>Rhabditina</taxon>
        <taxon>Rhabditomorpha</taxon>
        <taxon>Strongyloidea</taxon>
        <taxon>Metastrongylidae</taxon>
        <taxon>Parelaphostrongylus</taxon>
    </lineage>
</organism>
<keyword evidence="2" id="KW-1185">Reference proteome</keyword>
<gene>
    <name evidence="1" type="ORF">KIN20_027103</name>
</gene>
<dbReference type="EMBL" id="JAHQIW010005558">
    <property type="protein sequence ID" value="KAJ1366440.1"/>
    <property type="molecule type" value="Genomic_DNA"/>
</dbReference>
<dbReference type="Proteomes" id="UP001196413">
    <property type="component" value="Unassembled WGS sequence"/>
</dbReference>
<name>A0AAD5WDG9_PARTN</name>
<reference evidence="1" key="1">
    <citation type="submission" date="2021-06" db="EMBL/GenBank/DDBJ databases">
        <title>Parelaphostrongylus tenuis whole genome reference sequence.</title>
        <authorList>
            <person name="Garwood T.J."/>
            <person name="Larsen P.A."/>
            <person name="Fountain-Jones N.M."/>
            <person name="Garbe J.R."/>
            <person name="Macchietto M.G."/>
            <person name="Kania S.A."/>
            <person name="Gerhold R.W."/>
            <person name="Richards J.E."/>
            <person name="Wolf T.M."/>
        </authorList>
    </citation>
    <scope>NUCLEOTIDE SEQUENCE</scope>
    <source>
        <strain evidence="1">MNPRO001-30</strain>
        <tissue evidence="1">Meninges</tissue>
    </source>
</reference>
<proteinExistence type="predicted"/>
<protein>
    <submittedName>
        <fullName evidence="1">Uncharacterized protein</fullName>
    </submittedName>
</protein>
<dbReference type="AlphaFoldDB" id="A0AAD5WDG9"/>
<comment type="caution">
    <text evidence="1">The sequence shown here is derived from an EMBL/GenBank/DDBJ whole genome shotgun (WGS) entry which is preliminary data.</text>
</comment>
<evidence type="ECO:0000313" key="2">
    <source>
        <dbReference type="Proteomes" id="UP001196413"/>
    </source>
</evidence>